<name>A0AAU8BI97_9VIBR</name>
<dbReference type="RefSeq" id="WP_353497652.1">
    <property type="nucleotide sequence ID" value="NZ_CP115920.1"/>
</dbReference>
<evidence type="ECO:0000256" key="4">
    <source>
        <dbReference type="ARBA" id="ARBA00022837"/>
    </source>
</evidence>
<keyword evidence="2" id="KW-0964">Secreted</keyword>
<evidence type="ECO:0000256" key="1">
    <source>
        <dbReference type="ARBA" id="ARBA00004613"/>
    </source>
</evidence>
<dbReference type="SUPFAM" id="SSF69318">
    <property type="entry name" value="Integrin alpha N-terminal domain"/>
    <property type="match status" value="1"/>
</dbReference>
<dbReference type="InterPro" id="IPR053180">
    <property type="entry name" value="Ca-binding_acidic-repeat"/>
</dbReference>
<evidence type="ECO:0000256" key="5">
    <source>
        <dbReference type="SAM" id="MobiDB-lite"/>
    </source>
</evidence>
<feature type="region of interest" description="Disordered" evidence="5">
    <location>
        <begin position="271"/>
        <end position="371"/>
    </location>
</feature>
<dbReference type="PANTHER" id="PTHR37467">
    <property type="entry name" value="EXPORTED CALCIUM-BINDING GLYCOPROTEIN-RELATED"/>
    <property type="match status" value="1"/>
</dbReference>
<dbReference type="EMBL" id="CP115920">
    <property type="protein sequence ID" value="XCD16369.1"/>
    <property type="molecule type" value="Genomic_DNA"/>
</dbReference>
<dbReference type="InterPro" id="IPR028994">
    <property type="entry name" value="Integrin_alpha_N"/>
</dbReference>
<feature type="compositionally biased region" description="Low complexity" evidence="5">
    <location>
        <begin position="313"/>
        <end position="324"/>
    </location>
</feature>
<keyword evidence="3 6" id="KW-0732">Signal</keyword>
<evidence type="ECO:0000256" key="3">
    <source>
        <dbReference type="ARBA" id="ARBA00022729"/>
    </source>
</evidence>
<evidence type="ECO:0000256" key="6">
    <source>
        <dbReference type="SAM" id="SignalP"/>
    </source>
</evidence>
<comment type="subcellular location">
    <subcellularLocation>
        <location evidence="1">Secreted</location>
    </subcellularLocation>
</comment>
<proteinExistence type="predicted"/>
<dbReference type="Pfam" id="PF18884">
    <property type="entry name" value="TSP3_bac"/>
    <property type="match status" value="4"/>
</dbReference>
<sequence length="797" mass="87404">MNKPRVFALLAIVHSYSAWASAIDSAQVYWDNDSINNAISVPVEDELNLPWVVYTQKVNTSSLSRGEFDLDGIAHKVNIAVTDSEGNVSPAFSLPMYLRQLPATDTEYGNLVSTVVLARADQAETIAINELEFGVGPSEEATGKVWGVYKGSTQYGAPLTGNQKLALAALDNYAGTQTNAIESNLYLTSERYSPLSSVVTTVDATVNGQALSVDQSWINGSVYSVSYRSPQAFNSANEAVISAEDFDGNEIAMGTNYFGFIDGDNDFIDDRFDDDWDNDGLTNEQEAELGTDPRNPDSDGDGLGDKYEVDNGLDPTDPTDALLDIDGDGLSHLDEVKNGTDPNNADSDGDGVNDGDEVREGTDPLDPDDFKSQAIQEVLTVGDVNRDGASEFVALDKSALPLVNVSVLDAQLATLIEKELDYQFSDVQLIDLTEHYKGEKDYVALFGYIESQNRYTLVILNPANTLSVVKRINWPATLNRVEFMSVPDMNSDGVSDFALFGQHKVNGTNQLVVRSGVDGNSLRTFKWVNNWQDPTVIFLPDRNKDGIQEVALFGSHKRSLRNQLFVLSGASGSKLDVYNWGAVWGSGEVEVIPDVNGDGFADVSMFAKRNDDERYQLAIKRGQTKAGMAAFVHWPGEFEAETVQKIKLDDRNQDALDEIGLFGLSLKNGSERYKLWVNSYVKNQRLQNLSWPNSWDSPKVKQVNDLDSDGIREVALIGVNRNSNNLEVSVKSSSTGKQLVLTSLETVLADMTYSSKDMNGNGYNDLVILGKNDDDKVEVIIIDGRNYQQVLLSSELP</sequence>
<evidence type="ECO:0000313" key="7">
    <source>
        <dbReference type="EMBL" id="XCD16369.1"/>
    </source>
</evidence>
<dbReference type="AlphaFoldDB" id="A0AAU8BI97"/>
<feature type="chain" id="PRO_5043975345" evidence="6">
    <location>
        <begin position="21"/>
        <end position="797"/>
    </location>
</feature>
<dbReference type="InterPro" id="IPR059100">
    <property type="entry name" value="TSP3_bac"/>
</dbReference>
<evidence type="ECO:0000256" key="2">
    <source>
        <dbReference type="ARBA" id="ARBA00022525"/>
    </source>
</evidence>
<dbReference type="KEGG" id="vck:PG915_01960"/>
<gene>
    <name evidence="7" type="ORF">PG915_01960</name>
</gene>
<reference evidence="7" key="1">
    <citation type="submission" date="2023-01" db="EMBL/GenBank/DDBJ databases">
        <title>Vibrio sp. CB1-14 genome sequencing.</title>
        <authorList>
            <person name="Otstavnykh N."/>
            <person name="Isaeva M."/>
            <person name="Meleshko D."/>
        </authorList>
    </citation>
    <scope>NUCLEOTIDE SEQUENCE</scope>
    <source>
        <strain evidence="7">CB1-14</strain>
    </source>
</reference>
<dbReference type="PANTHER" id="PTHR37467:SF1">
    <property type="entry name" value="EXPORTED CALCIUM-BINDING GLYCOPROTEIN"/>
    <property type="match status" value="1"/>
</dbReference>
<keyword evidence="4" id="KW-0106">Calcium</keyword>
<protein>
    <submittedName>
        <fullName evidence="7">Uncharacterized protein</fullName>
    </submittedName>
</protein>
<feature type="signal peptide" evidence="6">
    <location>
        <begin position="1"/>
        <end position="20"/>
    </location>
</feature>
<feature type="compositionally biased region" description="Basic and acidic residues" evidence="5">
    <location>
        <begin position="329"/>
        <end position="338"/>
    </location>
</feature>
<accession>A0AAU8BI97</accession>
<organism evidence="7">
    <name type="scientific">Vibrio chaetopteri</name>
    <dbReference type="NCBI Taxonomy" id="3016528"/>
    <lineage>
        <taxon>Bacteria</taxon>
        <taxon>Pseudomonadati</taxon>
        <taxon>Pseudomonadota</taxon>
        <taxon>Gammaproteobacteria</taxon>
        <taxon>Vibrionales</taxon>
        <taxon>Vibrionaceae</taxon>
        <taxon>Vibrio</taxon>
    </lineage>
</organism>